<dbReference type="GO" id="GO:0006302">
    <property type="term" value="P:double-strand break repair"/>
    <property type="evidence" value="ECO:0007669"/>
    <property type="project" value="TreeGrafter"/>
</dbReference>
<dbReference type="InterPro" id="IPR042242">
    <property type="entry name" value="RecO_C"/>
</dbReference>
<reference evidence="10 11" key="1">
    <citation type="journal article" date="2019" name="Int. J. Syst. Evol. Microbiol.">
        <title>Faecalibacillus intestinalis gen. nov., sp. nov. and Faecalibacillus faecis sp. nov., isolated from human faeces.</title>
        <authorList>
            <person name="Seo B."/>
            <person name="Jeon K."/>
            <person name="Baek I."/>
            <person name="Lee Y.M."/>
            <person name="Baek K."/>
            <person name="Ko G."/>
        </authorList>
    </citation>
    <scope>NUCLEOTIDE SEQUENCE [LARGE SCALE GENOMIC DNA]</scope>
    <source>
        <strain evidence="10 11">SNUG30099</strain>
    </source>
</reference>
<dbReference type="GO" id="GO:0043590">
    <property type="term" value="C:bacterial nucleoid"/>
    <property type="evidence" value="ECO:0007669"/>
    <property type="project" value="TreeGrafter"/>
</dbReference>
<dbReference type="AlphaFoldDB" id="A0A2T3G0S6"/>
<dbReference type="Pfam" id="PF11967">
    <property type="entry name" value="RecO_N"/>
    <property type="match status" value="1"/>
</dbReference>
<keyword evidence="4 7" id="KW-0233">DNA recombination</keyword>
<evidence type="ECO:0000313" key="10">
    <source>
        <dbReference type="EMBL" id="PST41136.1"/>
    </source>
</evidence>
<evidence type="ECO:0000256" key="1">
    <source>
        <dbReference type="ARBA" id="ARBA00007452"/>
    </source>
</evidence>
<dbReference type="EMBL" id="PYLQ01000008">
    <property type="protein sequence ID" value="PST41136.1"/>
    <property type="molecule type" value="Genomic_DNA"/>
</dbReference>
<comment type="function">
    <text evidence="7">Involved in DNA repair and RecF pathway recombination.</text>
</comment>
<sequence>MTIKKEEVVSLGIVLKTHPYKESDSLVTVYFKDYGKMTLIARGVKKLKSKNASACQSLTLSEFTFIPRNGLSTMIKASSVDFYRYIKENLELEAYASYFMEFVLKNEEDNQPDLEIFDTLKKSLDALNHGYPYPLVYLLYNAFILKRCGMALQVDGCVRCLRQDHIAGISLEDGGFVCHDCLSLHDKQLDKVTLKAFRHINKLTIDSIDQLKVPDESIDLLMEIMDYYVDEMTGILFKTKKMIQSLSKI</sequence>
<evidence type="ECO:0000313" key="11">
    <source>
        <dbReference type="Proteomes" id="UP000240974"/>
    </source>
</evidence>
<evidence type="ECO:0000256" key="5">
    <source>
        <dbReference type="ARBA" id="ARBA00023204"/>
    </source>
</evidence>
<comment type="similarity">
    <text evidence="1 7">Belongs to the RecO family.</text>
</comment>
<evidence type="ECO:0000259" key="8">
    <source>
        <dbReference type="Pfam" id="PF11967"/>
    </source>
</evidence>
<dbReference type="Gene3D" id="2.40.50.140">
    <property type="entry name" value="Nucleic acid-binding proteins"/>
    <property type="match status" value="1"/>
</dbReference>
<dbReference type="SUPFAM" id="SSF50249">
    <property type="entry name" value="Nucleic acid-binding proteins"/>
    <property type="match status" value="1"/>
</dbReference>
<dbReference type="Gene3D" id="1.20.1440.120">
    <property type="entry name" value="Recombination protein O, C-terminal domain"/>
    <property type="match status" value="1"/>
</dbReference>
<evidence type="ECO:0000256" key="6">
    <source>
        <dbReference type="ARBA" id="ARBA00033409"/>
    </source>
</evidence>
<dbReference type="NCBIfam" id="TIGR00613">
    <property type="entry name" value="reco"/>
    <property type="match status" value="1"/>
</dbReference>
<dbReference type="HAMAP" id="MF_00201">
    <property type="entry name" value="RecO"/>
    <property type="match status" value="1"/>
</dbReference>
<dbReference type="PANTHER" id="PTHR33991:SF1">
    <property type="entry name" value="DNA REPAIR PROTEIN RECO"/>
    <property type="match status" value="1"/>
</dbReference>
<proteinExistence type="inferred from homology"/>
<evidence type="ECO:0000256" key="7">
    <source>
        <dbReference type="HAMAP-Rule" id="MF_00201"/>
    </source>
</evidence>
<dbReference type="SUPFAM" id="SSF57863">
    <property type="entry name" value="ArfGap/RecO-like zinc finger"/>
    <property type="match status" value="1"/>
</dbReference>
<evidence type="ECO:0000256" key="4">
    <source>
        <dbReference type="ARBA" id="ARBA00023172"/>
    </source>
</evidence>
<dbReference type="Proteomes" id="UP000593842">
    <property type="component" value="Chromosome"/>
</dbReference>
<dbReference type="InterPro" id="IPR012340">
    <property type="entry name" value="NA-bd_OB-fold"/>
</dbReference>
<dbReference type="GeneID" id="70579335"/>
<dbReference type="InterPro" id="IPR037278">
    <property type="entry name" value="ARFGAP/RecO"/>
</dbReference>
<evidence type="ECO:0000313" key="9">
    <source>
        <dbReference type="EMBL" id="BCL57183.1"/>
    </source>
</evidence>
<gene>
    <name evidence="7 10" type="primary">recO</name>
    <name evidence="10" type="ORF">C7U54_07150</name>
    <name evidence="9" type="ORF">Fi14EGH31_08950</name>
</gene>
<evidence type="ECO:0000256" key="2">
    <source>
        <dbReference type="ARBA" id="ARBA00021310"/>
    </source>
</evidence>
<dbReference type="InterPro" id="IPR022572">
    <property type="entry name" value="DNA_rep/recomb_RecO_N"/>
</dbReference>
<dbReference type="Gene3D" id="6.20.220.20">
    <property type="entry name" value="Recombination protein O, zinc-binding domain"/>
    <property type="match status" value="1"/>
</dbReference>
<dbReference type="PANTHER" id="PTHR33991">
    <property type="entry name" value="DNA REPAIR PROTEIN RECO"/>
    <property type="match status" value="1"/>
</dbReference>
<dbReference type="EMBL" id="AP024085">
    <property type="protein sequence ID" value="BCL57183.1"/>
    <property type="molecule type" value="Genomic_DNA"/>
</dbReference>
<name>A0A2T3G0S6_9FIRM</name>
<dbReference type="GO" id="GO:0006310">
    <property type="term" value="P:DNA recombination"/>
    <property type="evidence" value="ECO:0007669"/>
    <property type="project" value="UniProtKB-UniRule"/>
</dbReference>
<accession>A0A2T3G0S6</accession>
<organism evidence="10 11">
    <name type="scientific">Faecalibacillus intestinalis</name>
    <dbReference type="NCBI Taxonomy" id="1982626"/>
    <lineage>
        <taxon>Bacteria</taxon>
        <taxon>Bacillati</taxon>
        <taxon>Bacillota</taxon>
        <taxon>Erysipelotrichia</taxon>
        <taxon>Erysipelotrichales</taxon>
        <taxon>Coprobacillaceae</taxon>
        <taxon>Faecalibacillus</taxon>
    </lineage>
</organism>
<dbReference type="RefSeq" id="WP_022002186.1">
    <property type="nucleotide sequence ID" value="NZ_AP024085.1"/>
</dbReference>
<keyword evidence="5 7" id="KW-0234">DNA repair</keyword>
<reference evidence="9" key="2">
    <citation type="journal article" date="2020" name="Microbiol. Resour. Announc.">
        <title>Complete Genome Sequence of Faecalibacillus intestinalis JCM 34082, Isolated from Feces from a Healthy Japanese Female.</title>
        <authorList>
            <person name="Sakamoto M."/>
            <person name="Ikeyama N."/>
            <person name="Toyoda A."/>
            <person name="Murakami T."/>
            <person name="Mori H."/>
            <person name="Ohkuma M."/>
        </authorList>
    </citation>
    <scope>NUCLEOTIDE SEQUENCE</scope>
    <source>
        <strain evidence="9">14EGH31</strain>
    </source>
</reference>
<dbReference type="Pfam" id="PF02565">
    <property type="entry name" value="RecO_C"/>
    <property type="match status" value="1"/>
</dbReference>
<dbReference type="Proteomes" id="UP000240974">
    <property type="component" value="Unassembled WGS sequence"/>
</dbReference>
<dbReference type="InterPro" id="IPR003717">
    <property type="entry name" value="RecO"/>
</dbReference>
<evidence type="ECO:0000256" key="3">
    <source>
        <dbReference type="ARBA" id="ARBA00022763"/>
    </source>
</evidence>
<protein>
    <recommendedName>
        <fullName evidence="2 7">DNA repair protein RecO</fullName>
    </recommendedName>
    <alternativeName>
        <fullName evidence="6 7">Recombination protein O</fullName>
    </alternativeName>
</protein>
<keyword evidence="3 7" id="KW-0227">DNA damage</keyword>
<keyword evidence="11" id="KW-1185">Reference proteome</keyword>
<reference evidence="12" key="3">
    <citation type="submission" date="2020-09" db="EMBL/GenBank/DDBJ databases">
        <title>Complete genome sequencing of Faecalibacillus intestinalis strain 14EGH31.</title>
        <authorList>
            <person name="Sakamoto M."/>
            <person name="Murakami T."/>
            <person name="Mori H."/>
        </authorList>
    </citation>
    <scope>NUCLEOTIDE SEQUENCE [LARGE SCALE GENOMIC DNA]</scope>
    <source>
        <strain evidence="12">14EGH31</strain>
    </source>
</reference>
<evidence type="ECO:0000313" key="12">
    <source>
        <dbReference type="Proteomes" id="UP000593842"/>
    </source>
</evidence>
<dbReference type="KEGG" id="fit:Fi14EGH31_08950"/>
<feature type="domain" description="DNA replication/recombination mediator RecO N-terminal" evidence="8">
    <location>
        <begin position="11"/>
        <end position="81"/>
    </location>
</feature>